<dbReference type="Gramene" id="PNT62943">
    <property type="protein sequence ID" value="PNT62943"/>
    <property type="gene ID" value="BRADI_4g09846v3"/>
</dbReference>
<evidence type="ECO:0000313" key="3">
    <source>
        <dbReference type="Proteomes" id="UP000008810"/>
    </source>
</evidence>
<dbReference type="EMBL" id="CM000883">
    <property type="protein sequence ID" value="PNT62942.1"/>
    <property type="molecule type" value="Genomic_DNA"/>
</dbReference>
<reference evidence="1" key="2">
    <citation type="submission" date="2017-06" db="EMBL/GenBank/DDBJ databases">
        <title>WGS assembly of Brachypodium distachyon.</title>
        <authorList>
            <consortium name="The International Brachypodium Initiative"/>
            <person name="Lucas S."/>
            <person name="Harmon-Smith M."/>
            <person name="Lail K."/>
            <person name="Tice H."/>
            <person name="Grimwood J."/>
            <person name="Bruce D."/>
            <person name="Barry K."/>
            <person name="Shu S."/>
            <person name="Lindquist E."/>
            <person name="Wang M."/>
            <person name="Pitluck S."/>
            <person name="Vogel J.P."/>
            <person name="Garvin D.F."/>
            <person name="Mockler T.C."/>
            <person name="Schmutz J."/>
            <person name="Rokhsar D."/>
            <person name="Bevan M.W."/>
        </authorList>
    </citation>
    <scope>NUCLEOTIDE SEQUENCE</scope>
    <source>
        <strain evidence="1">Bd21</strain>
    </source>
</reference>
<organism evidence="1">
    <name type="scientific">Brachypodium distachyon</name>
    <name type="common">Purple false brome</name>
    <name type="synonym">Trachynia distachya</name>
    <dbReference type="NCBI Taxonomy" id="15368"/>
    <lineage>
        <taxon>Eukaryota</taxon>
        <taxon>Viridiplantae</taxon>
        <taxon>Streptophyta</taxon>
        <taxon>Embryophyta</taxon>
        <taxon>Tracheophyta</taxon>
        <taxon>Spermatophyta</taxon>
        <taxon>Magnoliopsida</taxon>
        <taxon>Liliopsida</taxon>
        <taxon>Poales</taxon>
        <taxon>Poaceae</taxon>
        <taxon>BOP clade</taxon>
        <taxon>Pooideae</taxon>
        <taxon>Stipodae</taxon>
        <taxon>Brachypodieae</taxon>
        <taxon>Brachypodium</taxon>
    </lineage>
</organism>
<proteinExistence type="predicted"/>
<dbReference type="EnsemblPlants" id="PNT62942">
    <property type="protein sequence ID" value="PNT62942"/>
    <property type="gene ID" value="BRADI_4g09846v3"/>
</dbReference>
<dbReference type="Gramene" id="PNT62942">
    <property type="protein sequence ID" value="PNT62942"/>
    <property type="gene ID" value="BRADI_4g09846v3"/>
</dbReference>
<dbReference type="EMBL" id="CM000883">
    <property type="protein sequence ID" value="PNT62941.1"/>
    <property type="molecule type" value="Genomic_DNA"/>
</dbReference>
<protein>
    <submittedName>
        <fullName evidence="1 2">Uncharacterized protein</fullName>
    </submittedName>
</protein>
<name>A0A2K2CLP2_BRADI</name>
<keyword evidence="3" id="KW-1185">Reference proteome</keyword>
<dbReference type="InParanoid" id="A0A2K2CLP2"/>
<accession>A0A2K2CLP2</accession>
<dbReference type="Gramene" id="PNT62941">
    <property type="protein sequence ID" value="PNT62941"/>
    <property type="gene ID" value="BRADI_4g09846v3"/>
</dbReference>
<evidence type="ECO:0000313" key="1">
    <source>
        <dbReference type="EMBL" id="PNT62943.1"/>
    </source>
</evidence>
<dbReference type="AlphaFoldDB" id="A0A2K2CLP2"/>
<evidence type="ECO:0000313" key="2">
    <source>
        <dbReference type="EnsemblPlants" id="PNT62941"/>
    </source>
</evidence>
<reference evidence="2" key="3">
    <citation type="submission" date="2018-08" db="UniProtKB">
        <authorList>
            <consortium name="EnsemblPlants"/>
        </authorList>
    </citation>
    <scope>IDENTIFICATION</scope>
    <source>
        <strain evidence="2">cv. Bd21</strain>
    </source>
</reference>
<gene>
    <name evidence="1" type="ORF">BRADI_4g09846v3</name>
</gene>
<dbReference type="EnsemblPlants" id="PNT62943">
    <property type="protein sequence ID" value="PNT62943"/>
    <property type="gene ID" value="BRADI_4g09846v3"/>
</dbReference>
<dbReference type="Proteomes" id="UP000008810">
    <property type="component" value="Chromosome 4"/>
</dbReference>
<dbReference type="EnsemblPlants" id="PNT62941">
    <property type="protein sequence ID" value="PNT62941"/>
    <property type="gene ID" value="BRADI_4g09846v3"/>
</dbReference>
<reference evidence="1 2" key="1">
    <citation type="journal article" date="2010" name="Nature">
        <title>Genome sequencing and analysis of the model grass Brachypodium distachyon.</title>
        <authorList>
            <consortium name="International Brachypodium Initiative"/>
        </authorList>
    </citation>
    <scope>NUCLEOTIDE SEQUENCE [LARGE SCALE GENOMIC DNA]</scope>
    <source>
        <strain evidence="1 2">Bd21</strain>
    </source>
</reference>
<dbReference type="EMBL" id="CM000883">
    <property type="protein sequence ID" value="PNT62943.1"/>
    <property type="molecule type" value="Genomic_DNA"/>
</dbReference>
<sequence>MGNSRGCSSSFPCFATTGYPRLPQTIGVSICKPILYPPEQDWNMDRFPKLKEFKIENCPEFLLIAPIPWTETLHQVNISDVKLLESLCYSVTSYSVQLQIVGTDDLHSLDHVLSFNNLTKVEELTLKKFPPLELKHLPDANVIEEIDCREFRCSCWPIGRSRCGGIAAPCEDLVVHKLHCASGKELTKLLIHLPRLSKLVISSMYPNRVALETMVMPPPSAHLTICLQGVITGV</sequence>